<dbReference type="AlphaFoldDB" id="X1AAK2"/>
<sequence length="130" mass="15152">MKTLRKKIKVTVEKTDTGFSAYCNDYPVYTTGETFTELLENVVEALNLFMEDQKVQVKADNIEFQVDLKQFFQYYRVINSKFLAQRIGMNETLLSQYVQGRKKPSSNQTKKILHGIQEIGRELSNLNLFL</sequence>
<gene>
    <name evidence="1" type="ORF">S01H4_10685</name>
</gene>
<dbReference type="Gene3D" id="3.30.160.250">
    <property type="match status" value="1"/>
</dbReference>
<dbReference type="InterPro" id="IPR035069">
    <property type="entry name" value="TTHA1013/TTHA0281-like"/>
</dbReference>
<protein>
    <submittedName>
        <fullName evidence="1">Uncharacterized protein</fullName>
    </submittedName>
</protein>
<reference evidence="1" key="1">
    <citation type="journal article" date="2014" name="Front. Microbiol.">
        <title>High frequency of phylogenetically diverse reductive dehalogenase-homologous genes in deep subseafloor sedimentary metagenomes.</title>
        <authorList>
            <person name="Kawai M."/>
            <person name="Futagami T."/>
            <person name="Toyoda A."/>
            <person name="Takaki Y."/>
            <person name="Nishi S."/>
            <person name="Hori S."/>
            <person name="Arai W."/>
            <person name="Tsubouchi T."/>
            <person name="Morono Y."/>
            <person name="Uchiyama I."/>
            <person name="Ito T."/>
            <person name="Fujiyama A."/>
            <person name="Inagaki F."/>
            <person name="Takami H."/>
        </authorList>
    </citation>
    <scope>NUCLEOTIDE SEQUENCE</scope>
    <source>
        <strain evidence="1">Expedition CK06-06</strain>
    </source>
</reference>
<evidence type="ECO:0000313" key="1">
    <source>
        <dbReference type="EMBL" id="GAG67002.1"/>
    </source>
</evidence>
<accession>X1AAK2</accession>
<name>X1AAK2_9ZZZZ</name>
<dbReference type="EMBL" id="BART01004147">
    <property type="protein sequence ID" value="GAG67002.1"/>
    <property type="molecule type" value="Genomic_DNA"/>
</dbReference>
<proteinExistence type="predicted"/>
<organism evidence="1">
    <name type="scientific">marine sediment metagenome</name>
    <dbReference type="NCBI Taxonomy" id="412755"/>
    <lineage>
        <taxon>unclassified sequences</taxon>
        <taxon>metagenomes</taxon>
        <taxon>ecological metagenomes</taxon>
    </lineage>
</organism>
<comment type="caution">
    <text evidence="1">The sequence shown here is derived from an EMBL/GenBank/DDBJ whole genome shotgun (WGS) entry which is preliminary data.</text>
</comment>
<dbReference type="SUPFAM" id="SSF143100">
    <property type="entry name" value="TTHA1013/TTHA0281-like"/>
    <property type="match status" value="1"/>
</dbReference>